<proteinExistence type="predicted"/>
<feature type="domain" description="DUF222" evidence="1">
    <location>
        <begin position="59"/>
        <end position="254"/>
    </location>
</feature>
<evidence type="ECO:0000313" key="3">
    <source>
        <dbReference type="Proteomes" id="UP000470470"/>
    </source>
</evidence>
<gene>
    <name evidence="2" type="ORF">G1H19_19080</name>
</gene>
<feature type="non-terminal residue" evidence="2">
    <location>
        <position position="256"/>
    </location>
</feature>
<name>A0A7K3WIA8_9ACTN</name>
<reference evidence="2 3" key="1">
    <citation type="submission" date="2020-02" db="EMBL/GenBank/DDBJ databases">
        <title>The whole genome sequence of CPCC 205119.</title>
        <authorList>
            <person name="Jiang Z."/>
        </authorList>
    </citation>
    <scope>NUCLEOTIDE SEQUENCE [LARGE SCALE GENOMIC DNA]</scope>
    <source>
        <strain evidence="2 3">CPCC 205119</strain>
    </source>
</reference>
<evidence type="ECO:0000259" key="1">
    <source>
        <dbReference type="Pfam" id="PF02720"/>
    </source>
</evidence>
<sequence>MVVEDGGGFGVAVSIRAVPAPAAPDCSVELPEGVTRRPARLGELLGVDAWSAEEKSHELRRVAVIEAQLAAYKVQLVDSLAADRPVVWDRQPGEPGAAAEGWVQDAVVAGVSEFFADELALVLNTSRTAATVLTEQARVLLRELPATWAALADGELDWSRARALVGVLAEPARESAAGVVAAVEAAVLPRAAGLSVSGLRALAMRELLRLDAKAADRRRAAAARNADVVVRRAADGMAEFAARLPAPVAAACRAAV</sequence>
<dbReference type="InterPro" id="IPR003870">
    <property type="entry name" value="DUF222"/>
</dbReference>
<dbReference type="Pfam" id="PF02720">
    <property type="entry name" value="DUF222"/>
    <property type="match status" value="1"/>
</dbReference>
<keyword evidence="3" id="KW-1185">Reference proteome</keyword>
<dbReference type="EMBL" id="JAAGWK010000030">
    <property type="protein sequence ID" value="NEL56082.1"/>
    <property type="molecule type" value="Genomic_DNA"/>
</dbReference>
<organism evidence="2 3">
    <name type="scientific">Goekera deserti</name>
    <dbReference type="NCBI Taxonomy" id="2497753"/>
    <lineage>
        <taxon>Bacteria</taxon>
        <taxon>Bacillati</taxon>
        <taxon>Actinomycetota</taxon>
        <taxon>Actinomycetes</taxon>
        <taxon>Geodermatophilales</taxon>
        <taxon>Geodermatophilaceae</taxon>
        <taxon>Goekera</taxon>
    </lineage>
</organism>
<protein>
    <submittedName>
        <fullName evidence="2">DUF222 domain-containing protein</fullName>
    </submittedName>
</protein>
<comment type="caution">
    <text evidence="2">The sequence shown here is derived from an EMBL/GenBank/DDBJ whole genome shotgun (WGS) entry which is preliminary data.</text>
</comment>
<dbReference type="AlphaFoldDB" id="A0A7K3WIA8"/>
<accession>A0A7K3WIA8</accession>
<evidence type="ECO:0000313" key="2">
    <source>
        <dbReference type="EMBL" id="NEL56082.1"/>
    </source>
</evidence>
<dbReference type="Proteomes" id="UP000470470">
    <property type="component" value="Unassembled WGS sequence"/>
</dbReference>